<dbReference type="AlphaFoldDB" id="A0AB35I268"/>
<organism evidence="1 2">
    <name type="scientific">Microbulbifer thermotolerans</name>
    <dbReference type="NCBI Taxonomy" id="252514"/>
    <lineage>
        <taxon>Bacteria</taxon>
        <taxon>Pseudomonadati</taxon>
        <taxon>Pseudomonadota</taxon>
        <taxon>Gammaproteobacteria</taxon>
        <taxon>Cellvibrionales</taxon>
        <taxon>Microbulbiferaceae</taxon>
        <taxon>Microbulbifer</taxon>
    </lineage>
</organism>
<dbReference type="InterPro" id="IPR035897">
    <property type="entry name" value="Toll_tir_struct_dom_sf"/>
</dbReference>
<proteinExistence type="predicted"/>
<accession>A0AB35I268</accession>
<keyword evidence="1" id="KW-0675">Receptor</keyword>
<name>A0AB35I268_MICTH</name>
<dbReference type="RefSeq" id="WP_083421161.1">
    <property type="nucleotide sequence ID" value="NZ_FOKT01000006.1"/>
</dbReference>
<dbReference type="Proteomes" id="UP001209730">
    <property type="component" value="Unassembled WGS sequence"/>
</dbReference>
<dbReference type="EMBL" id="JAPHQB010000024">
    <property type="protein sequence ID" value="MCX2802817.1"/>
    <property type="molecule type" value="Genomic_DNA"/>
</dbReference>
<gene>
    <name evidence="1" type="ORF">OQJ68_13565</name>
</gene>
<evidence type="ECO:0000313" key="1">
    <source>
        <dbReference type="EMBL" id="MCX2802817.1"/>
    </source>
</evidence>
<comment type="caution">
    <text evidence="1">The sequence shown here is derived from an EMBL/GenBank/DDBJ whole genome shotgun (WGS) entry which is preliminary data.</text>
</comment>
<sequence>MDNTLILLSFAMVNHGSTFAHWLRDKLMKHYNLYHVNAVYLDSVVSRSGNTMHANTFGNAVPPPNVAFVSPDYRSHMRSPTGAIPIGARRTDWNELYTKAMSEAKAMIFVYTDEFAHSQWCMQEWSQFISESKRRPLQRPLKGIVLDLSGNSSLVLNGVPVQRVSAAKFQAKHDPLAWDKGDFIITESALQSLIDAIGNL</sequence>
<evidence type="ECO:0000313" key="2">
    <source>
        <dbReference type="Proteomes" id="UP001209730"/>
    </source>
</evidence>
<reference evidence="1" key="1">
    <citation type="submission" date="2022-11" db="EMBL/GenBank/DDBJ databases">
        <title>Chitin-degrading and fungicidal potential of chitinolytic bacterial strains from marine environment of the Pacific Ocean regions.</title>
        <authorList>
            <person name="Pentekhina I."/>
            <person name="Nedashkovskaya O."/>
            <person name="Seitkalieva A."/>
            <person name="Podvolotskaya A."/>
            <person name="Tekutyeva L."/>
            <person name="Balabanova L."/>
        </authorList>
    </citation>
    <scope>NUCLEOTIDE SEQUENCE</scope>
    <source>
        <strain evidence="1">KMM 6838</strain>
    </source>
</reference>
<dbReference type="SUPFAM" id="SSF52200">
    <property type="entry name" value="Toll/Interleukin receptor TIR domain"/>
    <property type="match status" value="1"/>
</dbReference>
<dbReference type="Gene3D" id="3.40.50.10140">
    <property type="entry name" value="Toll/interleukin-1 receptor homology (TIR) domain"/>
    <property type="match status" value="1"/>
</dbReference>
<protein>
    <submittedName>
        <fullName evidence="1">Toll/interleukin-1 receptor domain-containing protein</fullName>
    </submittedName>
</protein>